<sequence>MLRRTKGIEDEAFYLAQRMGHTCSFTVLRITIKDTVEDRILALQEEKRKLHASTFGEDRSGISMARLNAEDLRYFFLRWGWGWGALLN</sequence>
<dbReference type="PANTHER" id="PTHR45626:SF24">
    <property type="entry name" value="HELICASE-LIKE TRANSCRIPTION FACTOR CHR28-RELATED"/>
    <property type="match status" value="1"/>
</dbReference>
<dbReference type="InterPro" id="IPR027417">
    <property type="entry name" value="P-loop_NTPase"/>
</dbReference>
<dbReference type="AlphaFoldDB" id="A0A9R1VYC4"/>
<dbReference type="EMBL" id="NBSK02000004">
    <property type="protein sequence ID" value="KAJ0212678.1"/>
    <property type="molecule type" value="Genomic_DNA"/>
</dbReference>
<protein>
    <submittedName>
        <fullName evidence="4">Uncharacterized protein</fullName>
    </submittedName>
</protein>
<evidence type="ECO:0000313" key="5">
    <source>
        <dbReference type="Proteomes" id="UP000235145"/>
    </source>
</evidence>
<accession>A0A9R1VYC4</accession>
<evidence type="ECO:0000256" key="3">
    <source>
        <dbReference type="ARBA" id="ARBA00022840"/>
    </source>
</evidence>
<dbReference type="Gene3D" id="3.40.50.300">
    <property type="entry name" value="P-loop containing nucleotide triphosphate hydrolases"/>
    <property type="match status" value="1"/>
</dbReference>
<evidence type="ECO:0000313" key="4">
    <source>
        <dbReference type="EMBL" id="KAJ0212678.1"/>
    </source>
</evidence>
<dbReference type="InterPro" id="IPR050628">
    <property type="entry name" value="SNF2_RAD54_helicase_TF"/>
</dbReference>
<keyword evidence="1" id="KW-0547">Nucleotide-binding</keyword>
<keyword evidence="2" id="KW-0378">Hydrolase</keyword>
<comment type="caution">
    <text evidence="4">The sequence shown here is derived from an EMBL/GenBank/DDBJ whole genome shotgun (WGS) entry which is preliminary data.</text>
</comment>
<evidence type="ECO:0000256" key="1">
    <source>
        <dbReference type="ARBA" id="ARBA00022741"/>
    </source>
</evidence>
<dbReference type="Proteomes" id="UP000235145">
    <property type="component" value="Unassembled WGS sequence"/>
</dbReference>
<evidence type="ECO:0000256" key="2">
    <source>
        <dbReference type="ARBA" id="ARBA00022801"/>
    </source>
</evidence>
<keyword evidence="5" id="KW-1185">Reference proteome</keyword>
<keyword evidence="3" id="KW-0067">ATP-binding</keyword>
<gene>
    <name evidence="4" type="ORF">LSAT_V11C400167010</name>
</gene>
<organism evidence="4 5">
    <name type="scientific">Lactuca sativa</name>
    <name type="common">Garden lettuce</name>
    <dbReference type="NCBI Taxonomy" id="4236"/>
    <lineage>
        <taxon>Eukaryota</taxon>
        <taxon>Viridiplantae</taxon>
        <taxon>Streptophyta</taxon>
        <taxon>Embryophyta</taxon>
        <taxon>Tracheophyta</taxon>
        <taxon>Spermatophyta</taxon>
        <taxon>Magnoliopsida</taxon>
        <taxon>eudicotyledons</taxon>
        <taxon>Gunneridae</taxon>
        <taxon>Pentapetalae</taxon>
        <taxon>asterids</taxon>
        <taxon>campanulids</taxon>
        <taxon>Asterales</taxon>
        <taxon>Asteraceae</taxon>
        <taxon>Cichorioideae</taxon>
        <taxon>Cichorieae</taxon>
        <taxon>Lactucinae</taxon>
        <taxon>Lactuca</taxon>
    </lineage>
</organism>
<reference evidence="4 5" key="1">
    <citation type="journal article" date="2017" name="Nat. Commun.">
        <title>Genome assembly with in vitro proximity ligation data and whole-genome triplication in lettuce.</title>
        <authorList>
            <person name="Reyes-Chin-Wo S."/>
            <person name="Wang Z."/>
            <person name="Yang X."/>
            <person name="Kozik A."/>
            <person name="Arikit S."/>
            <person name="Song C."/>
            <person name="Xia L."/>
            <person name="Froenicke L."/>
            <person name="Lavelle D.O."/>
            <person name="Truco M.J."/>
            <person name="Xia R."/>
            <person name="Zhu S."/>
            <person name="Xu C."/>
            <person name="Xu H."/>
            <person name="Xu X."/>
            <person name="Cox K."/>
            <person name="Korf I."/>
            <person name="Meyers B.C."/>
            <person name="Michelmore R.W."/>
        </authorList>
    </citation>
    <scope>NUCLEOTIDE SEQUENCE [LARGE SCALE GENOMIC DNA]</scope>
    <source>
        <strain evidence="5">cv. Salinas</strain>
        <tissue evidence="4">Seedlings</tissue>
    </source>
</reference>
<name>A0A9R1VYC4_LACSA</name>
<dbReference type="PANTHER" id="PTHR45626">
    <property type="entry name" value="TRANSCRIPTION TERMINATION FACTOR 2-RELATED"/>
    <property type="match status" value="1"/>
</dbReference>
<dbReference type="GO" id="GO:0016787">
    <property type="term" value="F:hydrolase activity"/>
    <property type="evidence" value="ECO:0007669"/>
    <property type="project" value="UniProtKB-KW"/>
</dbReference>
<dbReference type="GO" id="GO:0005524">
    <property type="term" value="F:ATP binding"/>
    <property type="evidence" value="ECO:0007669"/>
    <property type="project" value="UniProtKB-KW"/>
</dbReference>
<proteinExistence type="predicted"/>